<dbReference type="Proteomes" id="UP000521943">
    <property type="component" value="Unassembled WGS sequence"/>
</dbReference>
<evidence type="ECO:0000313" key="3">
    <source>
        <dbReference type="EMBL" id="KAF6762187.1"/>
    </source>
</evidence>
<dbReference type="EMBL" id="JACGCI010000008">
    <property type="protein sequence ID" value="KAF6762187.1"/>
    <property type="molecule type" value="Genomic_DNA"/>
</dbReference>
<dbReference type="InterPro" id="IPR046496">
    <property type="entry name" value="DUF6589"/>
</dbReference>
<sequence>MPPRPEPPPNTQLQGARKEGVSYAQVSRPAPTNLGLESQGFTVWQSAHQPPLPAGTQPQLLHGSGSYGPGLASGGTNTSHQGAASASASSSARPQSARGNANPSQSGSQKRPMSAPDKWVTDGLAQIRSKTRLGPFDIILRILDESASAFSTFRTRFYDDGSDVQFKLLDALASSTAGRQKIMEWIKRPVGTEIVTDIIHDEMDEVTRAERLYGLAQLTPESVSNWEVGSHEERAPFASSILVAAAQTRRAKEKNVRKKPGTVCNVIMKQLAYQRSNASLGFPAQFGLFLWSTGTSRQAIDALHRCGLSISYTAILTLIKNLADRNMEIAIAAAKTFHSFCYDNINLSTSIFVEQRTGGPAKVTSGTFGICYSLFNASPAHMELRPILQKFQALGPNALSFNHDLIPSREQRESINHQFEICAVEVLLKYVSGFHGYVGHPLLRHLPRRQIPLHKTKQFPLRVSTIEEASVEGNAAYQDEAYINQLKQHDRPPQRYAIPSYNDQLTNSRIRSVKLIRCSDISEWERREIYQLALGLFHLCLNLVWAILHTHRGAIEQTGTITYWAKLLDKKRLAGEHPDYHTLLSALTQILHGILLAASTLGAFAHTNPSVSTLLAMAKKVVGHSVPLEHPVEMADAEGGSSDEGEIESDESESAGSSTGSKIPSSPTGASAVPNPDEDKTHQNTRLLLRDLLHVCELVSAISDGDIGRVEDLFPSLAMMFRGAGSPNYCTEILQFLLHVKHVWSPEFANIMRDNSLLNMTGLPGRWLPVDLNIEHIIGKLKALLVAKGLKHTWDNLGNASAAINSLDDVKKSVAKVLQLSYQSKGHSDADTRSLVWKVEKKVTEEKLLMHIPHRTGNDKMKPVTDIRANGERLLKSSTLAAFNKKVYAAARGMQPDTGLLEDDSELETLPPNSVSIIPNPVVEDVDPDAELVAINDP</sequence>
<dbReference type="OrthoDB" id="3040861at2759"/>
<organism evidence="3 4">
    <name type="scientific">Ephemerocybe angulata</name>
    <dbReference type="NCBI Taxonomy" id="980116"/>
    <lineage>
        <taxon>Eukaryota</taxon>
        <taxon>Fungi</taxon>
        <taxon>Dikarya</taxon>
        <taxon>Basidiomycota</taxon>
        <taxon>Agaricomycotina</taxon>
        <taxon>Agaricomycetes</taxon>
        <taxon>Agaricomycetidae</taxon>
        <taxon>Agaricales</taxon>
        <taxon>Agaricineae</taxon>
        <taxon>Psathyrellaceae</taxon>
        <taxon>Ephemerocybe</taxon>
    </lineage>
</organism>
<protein>
    <recommendedName>
        <fullName evidence="2">DUF6589 domain-containing protein</fullName>
    </recommendedName>
</protein>
<dbReference type="Pfam" id="PF20231">
    <property type="entry name" value="DUF6589"/>
    <property type="match status" value="1"/>
</dbReference>
<comment type="caution">
    <text evidence="3">The sequence shown here is derived from an EMBL/GenBank/DDBJ whole genome shotgun (WGS) entry which is preliminary data.</text>
</comment>
<feature type="compositionally biased region" description="Low complexity" evidence="1">
    <location>
        <begin position="83"/>
        <end position="92"/>
    </location>
</feature>
<name>A0A8H6ID64_9AGAR</name>
<evidence type="ECO:0000313" key="4">
    <source>
        <dbReference type="Proteomes" id="UP000521943"/>
    </source>
</evidence>
<feature type="compositionally biased region" description="Polar residues" evidence="1">
    <location>
        <begin position="93"/>
        <end position="111"/>
    </location>
</feature>
<gene>
    <name evidence="3" type="ORF">DFP72DRAFT_1002038</name>
</gene>
<keyword evidence="4" id="KW-1185">Reference proteome</keyword>
<reference evidence="3 4" key="1">
    <citation type="submission" date="2020-07" db="EMBL/GenBank/DDBJ databases">
        <title>Comparative genomics of pyrophilous fungi reveals a link between fire events and developmental genes.</title>
        <authorList>
            <consortium name="DOE Joint Genome Institute"/>
            <person name="Steindorff A.S."/>
            <person name="Carver A."/>
            <person name="Calhoun S."/>
            <person name="Stillman K."/>
            <person name="Liu H."/>
            <person name="Lipzen A."/>
            <person name="Pangilinan J."/>
            <person name="Labutti K."/>
            <person name="Bruns T.D."/>
            <person name="Grigoriev I.V."/>
        </authorList>
    </citation>
    <scope>NUCLEOTIDE SEQUENCE [LARGE SCALE GENOMIC DNA]</scope>
    <source>
        <strain evidence="3 4">CBS 144469</strain>
    </source>
</reference>
<feature type="compositionally biased region" description="Pro residues" evidence="1">
    <location>
        <begin position="1"/>
        <end position="10"/>
    </location>
</feature>
<accession>A0A8H6ID64</accession>
<feature type="compositionally biased region" description="Acidic residues" evidence="1">
    <location>
        <begin position="641"/>
        <end position="653"/>
    </location>
</feature>
<feature type="region of interest" description="Disordered" evidence="1">
    <location>
        <begin position="1"/>
        <end position="118"/>
    </location>
</feature>
<feature type="region of interest" description="Disordered" evidence="1">
    <location>
        <begin position="629"/>
        <end position="681"/>
    </location>
</feature>
<dbReference type="AlphaFoldDB" id="A0A8H6ID64"/>
<proteinExistence type="predicted"/>
<feature type="domain" description="DUF6589" evidence="2">
    <location>
        <begin position="398"/>
        <end position="827"/>
    </location>
</feature>
<feature type="compositionally biased region" description="Polar residues" evidence="1">
    <location>
        <begin position="35"/>
        <end position="48"/>
    </location>
</feature>
<evidence type="ECO:0000256" key="1">
    <source>
        <dbReference type="SAM" id="MobiDB-lite"/>
    </source>
</evidence>
<evidence type="ECO:0000259" key="2">
    <source>
        <dbReference type="Pfam" id="PF20231"/>
    </source>
</evidence>